<name>A0A9W7SIS7_9PEZI</name>
<proteinExistence type="predicted"/>
<gene>
    <name evidence="1" type="ORF">Tdes44962_MAKER05844</name>
</gene>
<dbReference type="Proteomes" id="UP001138500">
    <property type="component" value="Unassembled WGS sequence"/>
</dbReference>
<evidence type="ECO:0000313" key="2">
    <source>
        <dbReference type="Proteomes" id="UP001138500"/>
    </source>
</evidence>
<reference evidence="1 2" key="2">
    <citation type="journal article" date="2021" name="Curr. Genet.">
        <title>Genetic response to nitrogen starvation in the aggressive Eucalyptus foliar pathogen Teratosphaeria destructans.</title>
        <authorList>
            <person name="Havenga M."/>
            <person name="Wingfield B.D."/>
            <person name="Wingfield M.J."/>
            <person name="Dreyer L.L."/>
            <person name="Roets F."/>
            <person name="Aylward J."/>
        </authorList>
    </citation>
    <scope>NUCLEOTIDE SEQUENCE [LARGE SCALE GENOMIC DNA]</scope>
    <source>
        <strain evidence="1">CMW44962</strain>
    </source>
</reference>
<dbReference type="AlphaFoldDB" id="A0A9W7SIS7"/>
<organism evidence="1 2">
    <name type="scientific">Teratosphaeria destructans</name>
    <dbReference type="NCBI Taxonomy" id="418781"/>
    <lineage>
        <taxon>Eukaryota</taxon>
        <taxon>Fungi</taxon>
        <taxon>Dikarya</taxon>
        <taxon>Ascomycota</taxon>
        <taxon>Pezizomycotina</taxon>
        <taxon>Dothideomycetes</taxon>
        <taxon>Dothideomycetidae</taxon>
        <taxon>Mycosphaerellales</taxon>
        <taxon>Teratosphaeriaceae</taxon>
        <taxon>Teratosphaeria</taxon>
    </lineage>
</organism>
<comment type="caution">
    <text evidence="1">The sequence shown here is derived from an EMBL/GenBank/DDBJ whole genome shotgun (WGS) entry which is preliminary data.</text>
</comment>
<accession>A0A9W7SIS7</accession>
<sequence length="79" mass="8783">MCEISRRVTFRRASWTLAAPAEARAMVHLLRGPPILTTPYHLRQMGIEEGSGRGDVAEQTTWSSEVVALPVGHLTIENR</sequence>
<keyword evidence="2" id="KW-1185">Reference proteome</keyword>
<dbReference type="EMBL" id="RIBY02002478">
    <property type="protein sequence ID" value="KAH9811697.1"/>
    <property type="molecule type" value="Genomic_DNA"/>
</dbReference>
<evidence type="ECO:0000313" key="1">
    <source>
        <dbReference type="EMBL" id="KAH9811697.1"/>
    </source>
</evidence>
<protein>
    <submittedName>
        <fullName evidence="1">Uncharacterized protein</fullName>
    </submittedName>
</protein>
<reference evidence="1 2" key="1">
    <citation type="journal article" date="2018" name="IMA Fungus">
        <title>IMA Genome-F 10: Nine draft genome sequences of Claviceps purpurea s.lat., including C. arundinis, C. humidiphila, and C. cf. spartinae, pseudomolecules for the pitch canker pathogen Fusarium circinatum, draft genome of Davidsoniella eucalypti, Grosmannia galeiformis, Quambalaria eucalypti, and Teratosphaeria destructans.</title>
        <authorList>
            <person name="Wingfield B.D."/>
            <person name="Liu M."/>
            <person name="Nguyen H.D."/>
            <person name="Lane F.A."/>
            <person name="Morgan S.W."/>
            <person name="De Vos L."/>
            <person name="Wilken P.M."/>
            <person name="Duong T.A."/>
            <person name="Aylward J."/>
            <person name="Coetzee M.P."/>
            <person name="Dadej K."/>
            <person name="De Beer Z.W."/>
            <person name="Findlay W."/>
            <person name="Havenga M."/>
            <person name="Kolarik M."/>
            <person name="Menzies J.G."/>
            <person name="Naidoo K."/>
            <person name="Pochopski O."/>
            <person name="Shoukouhi P."/>
            <person name="Santana Q.C."/>
            <person name="Seifert K.A."/>
            <person name="Soal N."/>
            <person name="Steenkamp E.T."/>
            <person name="Tatham C.T."/>
            <person name="van der Nest M.A."/>
            <person name="Wingfield M.J."/>
        </authorList>
    </citation>
    <scope>NUCLEOTIDE SEQUENCE [LARGE SCALE GENOMIC DNA]</scope>
    <source>
        <strain evidence="1">CMW44962</strain>
    </source>
</reference>